<dbReference type="GO" id="GO:0016020">
    <property type="term" value="C:membrane"/>
    <property type="evidence" value="ECO:0007669"/>
    <property type="project" value="UniProtKB-SubCell"/>
</dbReference>
<dbReference type="Gene3D" id="1.20.1740.10">
    <property type="entry name" value="Amino acid/polyamine transporter I"/>
    <property type="match status" value="1"/>
</dbReference>
<evidence type="ECO:0000256" key="2">
    <source>
        <dbReference type="ARBA" id="ARBA00022692"/>
    </source>
</evidence>
<dbReference type="STRING" id="1428652.BIV24_23980"/>
<organism evidence="7 8">
    <name type="scientific">Streptomyces colonosanans</name>
    <dbReference type="NCBI Taxonomy" id="1428652"/>
    <lineage>
        <taxon>Bacteria</taxon>
        <taxon>Bacillati</taxon>
        <taxon>Actinomycetota</taxon>
        <taxon>Actinomycetes</taxon>
        <taxon>Kitasatosporales</taxon>
        <taxon>Streptomycetaceae</taxon>
        <taxon>Streptomyces</taxon>
    </lineage>
</organism>
<accession>A0A1S2P2J8</accession>
<gene>
    <name evidence="7" type="ORF">BIV24_23980</name>
</gene>
<evidence type="ECO:0000313" key="7">
    <source>
        <dbReference type="EMBL" id="OIJ87898.1"/>
    </source>
</evidence>
<proteinExistence type="predicted"/>
<feature type="transmembrane region" description="Helical" evidence="5">
    <location>
        <begin position="31"/>
        <end position="50"/>
    </location>
</feature>
<keyword evidence="2 5" id="KW-0812">Transmembrane</keyword>
<keyword evidence="8" id="KW-1185">Reference proteome</keyword>
<evidence type="ECO:0000256" key="4">
    <source>
        <dbReference type="ARBA" id="ARBA00023136"/>
    </source>
</evidence>
<name>A0A1S2P2J8_9ACTN</name>
<protein>
    <recommendedName>
        <fullName evidence="6">Amino acid permease/ SLC12A domain-containing protein</fullName>
    </recommendedName>
</protein>
<evidence type="ECO:0000256" key="3">
    <source>
        <dbReference type="ARBA" id="ARBA00022989"/>
    </source>
</evidence>
<evidence type="ECO:0000256" key="1">
    <source>
        <dbReference type="ARBA" id="ARBA00004141"/>
    </source>
</evidence>
<dbReference type="Proteomes" id="UP000179935">
    <property type="component" value="Unassembled WGS sequence"/>
</dbReference>
<evidence type="ECO:0000256" key="5">
    <source>
        <dbReference type="SAM" id="Phobius"/>
    </source>
</evidence>
<comment type="caution">
    <text evidence="7">The sequence shown here is derived from an EMBL/GenBank/DDBJ whole genome shotgun (WGS) entry which is preliminary data.</text>
</comment>
<dbReference type="InterPro" id="IPR004841">
    <property type="entry name" value="AA-permease/SLC12A_dom"/>
</dbReference>
<feature type="transmembrane region" description="Helical" evidence="5">
    <location>
        <begin position="62"/>
        <end position="82"/>
    </location>
</feature>
<comment type="subcellular location">
    <subcellularLocation>
        <location evidence="1">Membrane</location>
        <topology evidence="1">Multi-pass membrane protein</topology>
    </subcellularLocation>
</comment>
<dbReference type="Pfam" id="PF00324">
    <property type="entry name" value="AA_permease"/>
    <property type="match status" value="1"/>
</dbReference>
<keyword evidence="4 5" id="KW-0472">Membrane</keyword>
<sequence>MLAAVVVATLTSSAPDTTRLRVRADASFSGVLQAGGLLFFAFAGYVRIATLGEEVRDPAQTIPRAIPPALGITPFTVFMTAMSRLPSP</sequence>
<evidence type="ECO:0000313" key="8">
    <source>
        <dbReference type="Proteomes" id="UP000179935"/>
    </source>
</evidence>
<feature type="domain" description="Amino acid permease/ SLC12A" evidence="6">
    <location>
        <begin position="28"/>
        <end position="72"/>
    </location>
</feature>
<evidence type="ECO:0000259" key="6">
    <source>
        <dbReference type="Pfam" id="PF00324"/>
    </source>
</evidence>
<reference evidence="7 8" key="1">
    <citation type="submission" date="2016-10" db="EMBL/GenBank/DDBJ databases">
        <title>Genome sequence of Streptomyces sp. MUSC 93.</title>
        <authorList>
            <person name="Lee L.-H."/>
            <person name="Ser H.-L."/>
            <person name="Law J.W.-F."/>
        </authorList>
    </citation>
    <scope>NUCLEOTIDE SEQUENCE [LARGE SCALE GENOMIC DNA]</scope>
    <source>
        <strain evidence="7 8">MUSC 93</strain>
    </source>
</reference>
<dbReference type="GO" id="GO:0055085">
    <property type="term" value="P:transmembrane transport"/>
    <property type="evidence" value="ECO:0007669"/>
    <property type="project" value="InterPro"/>
</dbReference>
<dbReference type="AlphaFoldDB" id="A0A1S2P2J8"/>
<dbReference type="EMBL" id="MLYP01000061">
    <property type="protein sequence ID" value="OIJ87898.1"/>
    <property type="molecule type" value="Genomic_DNA"/>
</dbReference>
<keyword evidence="3 5" id="KW-1133">Transmembrane helix</keyword>